<dbReference type="eggNOG" id="KOG1235">
    <property type="taxonomic scope" value="Eukaryota"/>
</dbReference>
<reference evidence="2" key="1">
    <citation type="journal article" date="2011" name="Nat. Genet.">
        <title>The Arabidopsis lyrata genome sequence and the basis of rapid genome size change.</title>
        <authorList>
            <person name="Hu T.T."/>
            <person name="Pattyn P."/>
            <person name="Bakker E.G."/>
            <person name="Cao J."/>
            <person name="Cheng J.-F."/>
            <person name="Clark R.M."/>
            <person name="Fahlgren N."/>
            <person name="Fawcett J.A."/>
            <person name="Grimwood J."/>
            <person name="Gundlach H."/>
            <person name="Haberer G."/>
            <person name="Hollister J.D."/>
            <person name="Ossowski S."/>
            <person name="Ottilar R.P."/>
            <person name="Salamov A.A."/>
            <person name="Schneeberger K."/>
            <person name="Spannagl M."/>
            <person name="Wang X."/>
            <person name="Yang L."/>
            <person name="Nasrallah M.E."/>
            <person name="Bergelson J."/>
            <person name="Carrington J.C."/>
            <person name="Gaut B.S."/>
            <person name="Schmutz J."/>
            <person name="Mayer K.F.X."/>
            <person name="Van de Peer Y."/>
            <person name="Grigoriev I.V."/>
            <person name="Nordborg M."/>
            <person name="Weigel D."/>
            <person name="Guo Y.-L."/>
        </authorList>
    </citation>
    <scope>NUCLEOTIDE SEQUENCE [LARGE SCALE GENOMIC DNA]</scope>
    <source>
        <strain evidence="2">cv. MN47</strain>
    </source>
</reference>
<organism evidence="2">
    <name type="scientific">Arabidopsis lyrata subsp. lyrata</name>
    <name type="common">Lyre-leaved rock-cress</name>
    <dbReference type="NCBI Taxonomy" id="81972"/>
    <lineage>
        <taxon>Eukaryota</taxon>
        <taxon>Viridiplantae</taxon>
        <taxon>Streptophyta</taxon>
        <taxon>Embryophyta</taxon>
        <taxon>Tracheophyta</taxon>
        <taxon>Spermatophyta</taxon>
        <taxon>Magnoliopsida</taxon>
        <taxon>eudicotyledons</taxon>
        <taxon>Gunneridae</taxon>
        <taxon>Pentapetalae</taxon>
        <taxon>rosids</taxon>
        <taxon>malvids</taxon>
        <taxon>Brassicales</taxon>
        <taxon>Brassicaceae</taxon>
        <taxon>Camelineae</taxon>
        <taxon>Arabidopsis</taxon>
    </lineage>
</organism>
<dbReference type="STRING" id="81972.D7MAT4"/>
<evidence type="ECO:0000313" key="1">
    <source>
        <dbReference type="EMBL" id="EFH45562.1"/>
    </source>
</evidence>
<name>D7MAT4_ARALL</name>
<dbReference type="EMBL" id="GL348719">
    <property type="protein sequence ID" value="EFH45562.1"/>
    <property type="molecule type" value="Genomic_DNA"/>
</dbReference>
<proteinExistence type="predicted"/>
<keyword evidence="2" id="KW-1185">Reference proteome</keyword>
<gene>
    <name evidence="1" type="ORF">ARALYDRAFT_913262</name>
</gene>
<protein>
    <submittedName>
        <fullName evidence="1">Uncharacterized protein</fullName>
    </submittedName>
</protein>
<dbReference type="Gramene" id="scaffold_701004.1">
    <property type="protein sequence ID" value="scaffold_701004.1"/>
    <property type="gene ID" value="scaffold_701004.1"/>
</dbReference>
<sequence>MLKTNDSLLSINNEMVQGSPDSLLREVSSEAVLEANMTQKKSLMKFLKVWLEEFSVSSLLISLFKLQ</sequence>
<accession>D7MAT4</accession>
<dbReference type="Proteomes" id="UP000008694">
    <property type="component" value="Unassembled WGS sequence"/>
</dbReference>
<dbReference type="HOGENOM" id="CLU_2815884_0_0_1"/>
<evidence type="ECO:0000313" key="2">
    <source>
        <dbReference type="Proteomes" id="UP000008694"/>
    </source>
</evidence>
<dbReference type="AlphaFoldDB" id="D7MAT4"/>